<dbReference type="EMBL" id="CP019156">
    <property type="protein sequence ID" value="AUG49460.1"/>
    <property type="molecule type" value="Genomic_DNA"/>
</dbReference>
<evidence type="ECO:0000313" key="1">
    <source>
        <dbReference type="EMBL" id="AUG49460.1"/>
    </source>
</evidence>
<gene>
    <name evidence="1" type="ORF">BVU17_17945</name>
</gene>
<dbReference type="AlphaFoldDB" id="A0A2H5A471"/>
<evidence type="ECO:0000313" key="2">
    <source>
        <dbReference type="Proteomes" id="UP000242917"/>
    </source>
</evidence>
<dbReference type="KEGG" id="hta:BVU17_17945"/>
<proteinExistence type="predicted"/>
<protein>
    <submittedName>
        <fullName evidence="1">Uncharacterized protein</fullName>
    </submittedName>
</protein>
<geneLocation type="plasmid" evidence="1 2">
    <name>pNYT1</name>
</geneLocation>
<organism evidence="1 2">
    <name type="scientific">Haloarcula taiwanensis</name>
    <dbReference type="NCBI Taxonomy" id="1932004"/>
    <lineage>
        <taxon>Archaea</taxon>
        <taxon>Methanobacteriati</taxon>
        <taxon>Methanobacteriota</taxon>
        <taxon>Stenosarchaea group</taxon>
        <taxon>Halobacteria</taxon>
        <taxon>Halobacteriales</taxon>
        <taxon>Haloarculaceae</taxon>
        <taxon>Haloarcula</taxon>
    </lineage>
</organism>
<keyword evidence="2" id="KW-1185">Reference proteome</keyword>
<name>A0A2H5A471_9EURY</name>
<accession>A0A2H5A471</accession>
<keyword evidence="1" id="KW-0614">Plasmid</keyword>
<reference evidence="1 2" key="1">
    <citation type="submission" date="2017-01" db="EMBL/GenBank/DDBJ databases">
        <title>A Red Light-Sensitive Sensory Rhodopsin I From Haloarcula taiwanensis, A New Haloarchaeon Isolated From Taiwan.</title>
        <authorList>
            <person name="Yang C.-S."/>
            <person name="Han Y.-A."/>
            <person name="Chen P.-C."/>
            <person name="Ng W.V."/>
            <person name="Chen T.-W."/>
        </authorList>
    </citation>
    <scope>NUCLEOTIDE SEQUENCE [LARGE SCALE GENOMIC DNA]</scope>
    <source>
        <strain evidence="1 2">Taiwanensis</strain>
        <plasmid evidence="1 2">pNYT1</plasmid>
    </source>
</reference>
<dbReference type="Proteomes" id="UP000242917">
    <property type="component" value="Plasmid pNYT1"/>
</dbReference>
<sequence>MSNTRQEEVNGILNETRMTIHKHEMGAEDFQTLCGLTYHLEHGQLRMIQIKRAIGELDANKCGRCFEDGRGY</sequence>